<keyword evidence="2" id="KW-1185">Reference proteome</keyword>
<dbReference type="EMBL" id="BAAFRS010000287">
    <property type="protein sequence ID" value="GAB1226399.1"/>
    <property type="molecule type" value="Genomic_DNA"/>
</dbReference>
<sequence>MSMLIPNWKPLGESPFTQLVRMNAALEEILDQPDLLTELRTNNDLQQ</sequence>
<proteinExistence type="predicted"/>
<organism evidence="1 2">
    <name type="scientific">Entamoeba nuttalli</name>
    <dbReference type="NCBI Taxonomy" id="412467"/>
    <lineage>
        <taxon>Eukaryota</taxon>
        <taxon>Amoebozoa</taxon>
        <taxon>Evosea</taxon>
        <taxon>Archamoebae</taxon>
        <taxon>Mastigamoebida</taxon>
        <taxon>Entamoebidae</taxon>
        <taxon>Entamoeba</taxon>
    </lineage>
</organism>
<gene>
    <name evidence="1" type="ORF">ENUP19_0287G0010</name>
</gene>
<accession>A0ABQ0DU67</accession>
<reference evidence="1 2" key="1">
    <citation type="journal article" date="2019" name="PLoS Negl. Trop. Dis.">
        <title>Whole genome sequencing of Entamoeba nuttalli reveals mammalian host-related molecular signatures and a novel octapeptide-repeat surface protein.</title>
        <authorList>
            <person name="Tanaka M."/>
            <person name="Makiuchi T."/>
            <person name="Komiyama T."/>
            <person name="Shiina T."/>
            <person name="Osaki K."/>
            <person name="Tachibana H."/>
        </authorList>
    </citation>
    <scope>NUCLEOTIDE SEQUENCE [LARGE SCALE GENOMIC DNA]</scope>
    <source>
        <strain evidence="1 2">P19-061405</strain>
    </source>
</reference>
<evidence type="ECO:0000313" key="2">
    <source>
        <dbReference type="Proteomes" id="UP001628156"/>
    </source>
</evidence>
<comment type="caution">
    <text evidence="1">The sequence shown here is derived from an EMBL/GenBank/DDBJ whole genome shotgun (WGS) entry which is preliminary data.</text>
</comment>
<dbReference type="Proteomes" id="UP001628156">
    <property type="component" value="Unassembled WGS sequence"/>
</dbReference>
<evidence type="ECO:0000313" key="1">
    <source>
        <dbReference type="EMBL" id="GAB1226399.1"/>
    </source>
</evidence>
<name>A0ABQ0DU67_9EUKA</name>
<protein>
    <submittedName>
        <fullName evidence="1">Uncharacterized protein</fullName>
    </submittedName>
</protein>